<evidence type="ECO:0000313" key="1">
    <source>
        <dbReference type="EMBL" id="CAG6555049.1"/>
    </source>
</evidence>
<dbReference type="EMBL" id="HBUE01141094">
    <property type="protein sequence ID" value="CAG6500790.1"/>
    <property type="molecule type" value="Transcribed_RNA"/>
</dbReference>
<name>A0A8D8IKM8_CULPI</name>
<reference evidence="1" key="1">
    <citation type="submission" date="2021-05" db="EMBL/GenBank/DDBJ databases">
        <authorList>
            <person name="Alioto T."/>
            <person name="Alioto T."/>
            <person name="Gomez Garrido J."/>
        </authorList>
    </citation>
    <scope>NUCLEOTIDE SEQUENCE</scope>
</reference>
<sequence length="107" mass="12022">MNSCFGSTSGWMWILRNVTASGPSVTCTLRAARISSTPCGSSTRIRWRIWCRSFAARIITFPESPAWWRRSARTTVRKSATTTAPPTTTSRTLPGSLHRRWKRTCAT</sequence>
<protein>
    <submittedName>
        <fullName evidence="1">(northern house mosquito) hypothetical protein</fullName>
    </submittedName>
</protein>
<accession>A0A8D8IKM8</accession>
<dbReference type="EMBL" id="HBUE01147714">
    <property type="protein sequence ID" value="CAG6503790.1"/>
    <property type="molecule type" value="Transcribed_RNA"/>
</dbReference>
<proteinExistence type="predicted"/>
<dbReference type="AlphaFoldDB" id="A0A8D8IKM8"/>
<dbReference type="EMBL" id="HBUE01252639">
    <property type="protein sequence ID" value="CAG6555049.1"/>
    <property type="molecule type" value="Transcribed_RNA"/>
</dbReference>
<organism evidence="1">
    <name type="scientific">Culex pipiens</name>
    <name type="common">House mosquito</name>
    <dbReference type="NCBI Taxonomy" id="7175"/>
    <lineage>
        <taxon>Eukaryota</taxon>
        <taxon>Metazoa</taxon>
        <taxon>Ecdysozoa</taxon>
        <taxon>Arthropoda</taxon>
        <taxon>Hexapoda</taxon>
        <taxon>Insecta</taxon>
        <taxon>Pterygota</taxon>
        <taxon>Neoptera</taxon>
        <taxon>Endopterygota</taxon>
        <taxon>Diptera</taxon>
        <taxon>Nematocera</taxon>
        <taxon>Culicoidea</taxon>
        <taxon>Culicidae</taxon>
        <taxon>Culicinae</taxon>
        <taxon>Culicini</taxon>
        <taxon>Culex</taxon>
        <taxon>Culex</taxon>
    </lineage>
</organism>